<dbReference type="FunFam" id="3.40.50.720:FF:000084">
    <property type="entry name" value="Short-chain dehydrogenase reductase"/>
    <property type="match status" value="1"/>
</dbReference>
<dbReference type="Gene3D" id="3.40.50.720">
    <property type="entry name" value="NAD(P)-binding Rossmann-like Domain"/>
    <property type="match status" value="1"/>
</dbReference>
<dbReference type="PRINTS" id="PR00081">
    <property type="entry name" value="GDHRDH"/>
</dbReference>
<organism evidence="3">
    <name type="scientific">hydrocarbon metagenome</name>
    <dbReference type="NCBI Taxonomy" id="938273"/>
    <lineage>
        <taxon>unclassified sequences</taxon>
        <taxon>metagenomes</taxon>
        <taxon>ecological metagenomes</taxon>
    </lineage>
</organism>
<proteinExistence type="inferred from homology"/>
<dbReference type="EC" id="1.1.1.100" evidence="3"/>
<name>A0A0W8FLY9_9ZZZZ</name>
<dbReference type="InterPro" id="IPR036291">
    <property type="entry name" value="NAD(P)-bd_dom_sf"/>
</dbReference>
<keyword evidence="2" id="KW-0175">Coiled coil</keyword>
<dbReference type="AlphaFoldDB" id="A0A0W8FLY9"/>
<evidence type="ECO:0000256" key="2">
    <source>
        <dbReference type="SAM" id="Coils"/>
    </source>
</evidence>
<dbReference type="Pfam" id="PF13561">
    <property type="entry name" value="adh_short_C2"/>
    <property type="match status" value="1"/>
</dbReference>
<dbReference type="NCBIfam" id="NF005559">
    <property type="entry name" value="PRK07231.1"/>
    <property type="match status" value="1"/>
</dbReference>
<dbReference type="PRINTS" id="PR00080">
    <property type="entry name" value="SDRFAMILY"/>
</dbReference>
<dbReference type="SUPFAM" id="SSF51735">
    <property type="entry name" value="NAD(P)-binding Rossmann-fold domains"/>
    <property type="match status" value="1"/>
</dbReference>
<evidence type="ECO:0000313" key="3">
    <source>
        <dbReference type="EMBL" id="KUG21883.1"/>
    </source>
</evidence>
<feature type="coiled-coil region" evidence="2">
    <location>
        <begin position="31"/>
        <end position="58"/>
    </location>
</feature>
<evidence type="ECO:0000256" key="1">
    <source>
        <dbReference type="ARBA" id="ARBA00006484"/>
    </source>
</evidence>
<dbReference type="EMBL" id="LNQE01001013">
    <property type="protein sequence ID" value="KUG21883.1"/>
    <property type="molecule type" value="Genomic_DNA"/>
</dbReference>
<dbReference type="NCBIfam" id="NF006070">
    <property type="entry name" value="PRK08213.1"/>
    <property type="match status" value="1"/>
</dbReference>
<sequence>MNVKDLFDLKGKVAIVTGGGRGIGKFMATGLAEAGSNVVIASRKLENCEKEVKELENLGVKSLAVKCDMSKKEDIESLIKTTMDKLGTIDILVNNAGLTWGAPTLDYPLDKWEKIFDVNVKGVWIISQMVARIMKEKGGGKMINISSIYGSRGSNEEEHPAVAYNPSKFAVEGLTKTLALKLARYKICVNCVAPGFFKTDMMSYIFKPENKQILDLTVAAIPLKMYGDEDEIKGLTVFLASRASDYITGGIFPVDGGLSAQ</sequence>
<keyword evidence="3" id="KW-0560">Oxidoreductase</keyword>
<comment type="similarity">
    <text evidence="1">Belongs to the short-chain dehydrogenases/reductases (SDR) family.</text>
</comment>
<dbReference type="PANTHER" id="PTHR42760">
    <property type="entry name" value="SHORT-CHAIN DEHYDROGENASES/REDUCTASES FAMILY MEMBER"/>
    <property type="match status" value="1"/>
</dbReference>
<protein>
    <submittedName>
        <fullName evidence="3">3-oxoacyl-acp reductase</fullName>
        <ecNumber evidence="3">1.1.1.100</ecNumber>
    </submittedName>
</protein>
<dbReference type="InterPro" id="IPR002347">
    <property type="entry name" value="SDR_fam"/>
</dbReference>
<comment type="caution">
    <text evidence="3">The sequence shown here is derived from an EMBL/GenBank/DDBJ whole genome shotgun (WGS) entry which is preliminary data.</text>
</comment>
<dbReference type="GO" id="GO:0004316">
    <property type="term" value="F:3-oxoacyl-[acyl-carrier-protein] reductase (NADPH) activity"/>
    <property type="evidence" value="ECO:0007669"/>
    <property type="project" value="UniProtKB-EC"/>
</dbReference>
<accession>A0A0W8FLY9</accession>
<gene>
    <name evidence="3" type="ORF">ASZ90_008352</name>
</gene>
<reference evidence="3" key="1">
    <citation type="journal article" date="2015" name="Proc. Natl. Acad. Sci. U.S.A.">
        <title>Networks of energetic and metabolic interactions define dynamics in microbial communities.</title>
        <authorList>
            <person name="Embree M."/>
            <person name="Liu J.K."/>
            <person name="Al-Bassam M.M."/>
            <person name="Zengler K."/>
        </authorList>
    </citation>
    <scope>NUCLEOTIDE SEQUENCE</scope>
</reference>